<dbReference type="OrthoDB" id="5957838at2759"/>
<dbReference type="AlphaFoldDB" id="A0A9Q1BDY6"/>
<evidence type="ECO:0000313" key="3">
    <source>
        <dbReference type="Proteomes" id="UP001152320"/>
    </source>
</evidence>
<comment type="caution">
    <text evidence="2">The sequence shown here is derived from an EMBL/GenBank/DDBJ whole genome shotgun (WGS) entry which is preliminary data.</text>
</comment>
<sequence>MSAYSQDFTETPGTSAELGRRQVRQVYLITYSQADHDKVPTRLAFAEKVVESFRHAHIEVRQWACSLEKHQKQGHHFHMAVKLEGLHRWLAVKNYLSAQYGLICHFSSLHSSYYTAWKYVTKEDTEYIQSEGHPNLVNPADGRQARRARSSSHSERDSNEEQATKKRKKRLSAYEVSQIILTRGIKTRVELLAFANAQKLEGKTDLAEFIVNRGAKCFAETIQVAWEMANAQEVLERSQKTRIQLLEETAQKDCVDGCGGRWKVLAEDILRRNNIEKGGFCQAVYELLDKGRGKNRNVILIGPANCGKTFLLLPLTVIYEVFCNPATNTFAWVGVEKAEVIFLNDFRWSQQLIPWHDLLLLLEGGLVHFPAPKTHFARDLILTGDTPVFATSKHALVYIKAGAIDDVETEMMSVRWRQFILQSQIPLVEQQVISPCGHCFANFILLNMQT</sequence>
<evidence type="ECO:0000256" key="1">
    <source>
        <dbReference type="SAM" id="MobiDB-lite"/>
    </source>
</evidence>
<evidence type="ECO:0000313" key="2">
    <source>
        <dbReference type="EMBL" id="KAJ8021664.1"/>
    </source>
</evidence>
<feature type="region of interest" description="Disordered" evidence="1">
    <location>
        <begin position="130"/>
        <end position="169"/>
    </location>
</feature>
<dbReference type="InterPro" id="IPR027417">
    <property type="entry name" value="P-loop_NTPase"/>
</dbReference>
<dbReference type="Proteomes" id="UP001152320">
    <property type="component" value="Chromosome 21"/>
</dbReference>
<keyword evidence="3" id="KW-1185">Reference proteome</keyword>
<feature type="compositionally biased region" description="Basic and acidic residues" evidence="1">
    <location>
        <begin position="152"/>
        <end position="164"/>
    </location>
</feature>
<proteinExistence type="predicted"/>
<reference evidence="2" key="1">
    <citation type="submission" date="2021-10" db="EMBL/GenBank/DDBJ databases">
        <title>Tropical sea cucumber genome reveals ecological adaptation and Cuvierian tubules defense mechanism.</title>
        <authorList>
            <person name="Chen T."/>
        </authorList>
    </citation>
    <scope>NUCLEOTIDE SEQUENCE</scope>
    <source>
        <strain evidence="2">Nanhai2018</strain>
        <tissue evidence="2">Muscle</tissue>
    </source>
</reference>
<gene>
    <name evidence="2" type="ORF">HOLleu_38934</name>
</gene>
<dbReference type="SUPFAM" id="SSF52540">
    <property type="entry name" value="P-loop containing nucleoside triphosphate hydrolases"/>
    <property type="match status" value="1"/>
</dbReference>
<accession>A0A9Q1BDY6</accession>
<dbReference type="Gene3D" id="3.40.1310.20">
    <property type="match status" value="1"/>
</dbReference>
<dbReference type="EMBL" id="JAIZAY010000021">
    <property type="protein sequence ID" value="KAJ8021664.1"/>
    <property type="molecule type" value="Genomic_DNA"/>
</dbReference>
<dbReference type="Gene3D" id="3.40.50.300">
    <property type="entry name" value="P-loop containing nucleotide triphosphate hydrolases"/>
    <property type="match status" value="1"/>
</dbReference>
<organism evidence="2 3">
    <name type="scientific">Holothuria leucospilota</name>
    <name type="common">Black long sea cucumber</name>
    <name type="synonym">Mertensiothuria leucospilota</name>
    <dbReference type="NCBI Taxonomy" id="206669"/>
    <lineage>
        <taxon>Eukaryota</taxon>
        <taxon>Metazoa</taxon>
        <taxon>Echinodermata</taxon>
        <taxon>Eleutherozoa</taxon>
        <taxon>Echinozoa</taxon>
        <taxon>Holothuroidea</taxon>
        <taxon>Aspidochirotacea</taxon>
        <taxon>Aspidochirotida</taxon>
        <taxon>Holothuriidae</taxon>
        <taxon>Holothuria</taxon>
    </lineage>
</organism>
<name>A0A9Q1BDY6_HOLLE</name>
<protein>
    <submittedName>
        <fullName evidence="2">Uncharacterized protein</fullName>
    </submittedName>
</protein>